<evidence type="ECO:0000259" key="4">
    <source>
        <dbReference type="Pfam" id="PF25917"/>
    </source>
</evidence>
<sequence>MRKFGLAVLAVVVLGLILFLSLKGNNGKGVAVEVVAVSPRTVVAKVKASGNISPRKKVEIQSKVIGEIVALPFREGDTVKAGDVVVEIEKKLYQAACDQARAALEQARVQLERAQAELANAELEAARTERLFAEGVLSEQARDRARLSLEQAQVAVRAQERAIEQASFAYRRALEDLDRTTIRAPMDGVVIARRAEVGETAIMGTTNFPGSVLMVIGDLSELVAEVEVPERDVVQLSLGQEAEVKVDAIPDASFAGKVVEIASSGTKVGDVVKFKVKVALNQPDARLKPEMTAKVEITTKRAENVLAVPLQAVQTRFLDDKGKEVFGQATGREVEVVYLFERGRAVRREVKTGVQDELYVEIGEGLAAGEKVIAGPYKTLRTLKDGDAVHEEKPGKKG</sequence>
<dbReference type="EMBL" id="JMFG01000015">
    <property type="protein sequence ID" value="KDA53925.1"/>
    <property type="molecule type" value="Genomic_DNA"/>
</dbReference>
<dbReference type="Gene3D" id="2.40.420.20">
    <property type="match status" value="1"/>
</dbReference>
<dbReference type="Pfam" id="PF25954">
    <property type="entry name" value="Beta-barrel_RND_2"/>
    <property type="match status" value="1"/>
</dbReference>
<dbReference type="Pfam" id="PF25917">
    <property type="entry name" value="BSH_RND"/>
    <property type="match status" value="1"/>
</dbReference>
<comment type="similarity">
    <text evidence="1">Belongs to the membrane fusion protein (MFP) (TC 8.A.1) family.</text>
</comment>
<dbReference type="InterPro" id="IPR058624">
    <property type="entry name" value="MdtA-like_HH"/>
</dbReference>
<protein>
    <submittedName>
        <fullName evidence="6">Uncharacterized protein</fullName>
    </submittedName>
</protein>
<keyword evidence="2" id="KW-0175">Coiled coil</keyword>
<evidence type="ECO:0000259" key="3">
    <source>
        <dbReference type="Pfam" id="PF25876"/>
    </source>
</evidence>
<name>A0A062XZK6_9BACT</name>
<dbReference type="SUPFAM" id="SSF111369">
    <property type="entry name" value="HlyD-like secretion proteins"/>
    <property type="match status" value="2"/>
</dbReference>
<feature type="domain" description="Multidrug resistance protein MdtA-like barrel-sandwich hybrid" evidence="4">
    <location>
        <begin position="57"/>
        <end position="207"/>
    </location>
</feature>
<dbReference type="AlphaFoldDB" id="A0A062XZK6"/>
<evidence type="ECO:0000256" key="2">
    <source>
        <dbReference type="SAM" id="Coils"/>
    </source>
</evidence>
<dbReference type="FunFam" id="2.40.30.170:FF:000010">
    <property type="entry name" value="Efflux RND transporter periplasmic adaptor subunit"/>
    <property type="match status" value="1"/>
</dbReference>
<dbReference type="Gene3D" id="1.10.287.470">
    <property type="entry name" value="Helix hairpin bin"/>
    <property type="match status" value="1"/>
</dbReference>
<gene>
    <name evidence="6" type="ORF">EG19_01645</name>
</gene>
<organism evidence="6 7">
    <name type="scientific">Thermoanaerobaculum aquaticum</name>
    <dbReference type="NCBI Taxonomy" id="1312852"/>
    <lineage>
        <taxon>Bacteria</taxon>
        <taxon>Pseudomonadati</taxon>
        <taxon>Acidobacteriota</taxon>
        <taxon>Thermoanaerobaculia</taxon>
        <taxon>Thermoanaerobaculales</taxon>
        <taxon>Thermoanaerobaculaceae</taxon>
        <taxon>Thermoanaerobaculum</taxon>
    </lineage>
</organism>
<dbReference type="NCBIfam" id="TIGR01730">
    <property type="entry name" value="RND_mfp"/>
    <property type="match status" value="1"/>
</dbReference>
<comment type="caution">
    <text evidence="6">The sequence shown here is derived from an EMBL/GenBank/DDBJ whole genome shotgun (WGS) entry which is preliminary data.</text>
</comment>
<feature type="domain" description="CusB-like beta-barrel" evidence="5">
    <location>
        <begin position="225"/>
        <end position="300"/>
    </location>
</feature>
<feature type="coiled-coil region" evidence="2">
    <location>
        <begin position="90"/>
        <end position="131"/>
    </location>
</feature>
<evidence type="ECO:0000313" key="6">
    <source>
        <dbReference type="EMBL" id="KDA53925.1"/>
    </source>
</evidence>
<dbReference type="Proteomes" id="UP000027284">
    <property type="component" value="Unassembled WGS sequence"/>
</dbReference>
<dbReference type="Gene3D" id="2.40.30.170">
    <property type="match status" value="1"/>
</dbReference>
<evidence type="ECO:0000256" key="1">
    <source>
        <dbReference type="ARBA" id="ARBA00009477"/>
    </source>
</evidence>
<reference evidence="6 7" key="1">
    <citation type="submission" date="2014-04" db="EMBL/GenBank/DDBJ databases">
        <title>The Genome Sequence of Thermoanaerobaculum aquaticum MP-01, The First Cultivated Group 23 Acidobacterium.</title>
        <authorList>
            <person name="Stamps B.W."/>
            <person name="Losey N.A."/>
            <person name="Lawson P.A."/>
            <person name="Stevenson B.S."/>
        </authorList>
    </citation>
    <scope>NUCLEOTIDE SEQUENCE [LARGE SCALE GENOMIC DNA]</scope>
    <source>
        <strain evidence="6 7">MP-01</strain>
    </source>
</reference>
<evidence type="ECO:0000313" key="7">
    <source>
        <dbReference type="Proteomes" id="UP000027284"/>
    </source>
</evidence>
<dbReference type="Gene3D" id="2.40.50.100">
    <property type="match status" value="1"/>
</dbReference>
<dbReference type="InterPro" id="IPR006143">
    <property type="entry name" value="RND_pump_MFP"/>
</dbReference>
<accession>A0A062XZK6</accession>
<dbReference type="RefSeq" id="WP_038048550.1">
    <property type="nucleotide sequence ID" value="NZ_JMFG01000015.1"/>
</dbReference>
<dbReference type="PANTHER" id="PTHR30469">
    <property type="entry name" value="MULTIDRUG RESISTANCE PROTEIN MDTA"/>
    <property type="match status" value="1"/>
</dbReference>
<dbReference type="InterPro" id="IPR058792">
    <property type="entry name" value="Beta-barrel_RND_2"/>
</dbReference>
<dbReference type="STRING" id="1312852.EG19_01645"/>
<dbReference type="InterPro" id="IPR058625">
    <property type="entry name" value="MdtA-like_BSH"/>
</dbReference>
<proteinExistence type="inferred from homology"/>
<dbReference type="GO" id="GO:1990281">
    <property type="term" value="C:efflux pump complex"/>
    <property type="evidence" value="ECO:0007669"/>
    <property type="project" value="TreeGrafter"/>
</dbReference>
<evidence type="ECO:0000259" key="5">
    <source>
        <dbReference type="Pfam" id="PF25954"/>
    </source>
</evidence>
<dbReference type="Pfam" id="PF25876">
    <property type="entry name" value="HH_MFP_RND"/>
    <property type="match status" value="1"/>
</dbReference>
<keyword evidence="7" id="KW-1185">Reference proteome</keyword>
<dbReference type="PANTHER" id="PTHR30469:SF33">
    <property type="entry name" value="SLR1207 PROTEIN"/>
    <property type="match status" value="1"/>
</dbReference>
<dbReference type="OrthoDB" id="9809068at2"/>
<dbReference type="GO" id="GO:0015562">
    <property type="term" value="F:efflux transmembrane transporter activity"/>
    <property type="evidence" value="ECO:0007669"/>
    <property type="project" value="TreeGrafter"/>
</dbReference>
<feature type="domain" description="Multidrug resistance protein MdtA-like alpha-helical hairpin" evidence="3">
    <location>
        <begin position="104"/>
        <end position="167"/>
    </location>
</feature>